<evidence type="ECO:0000256" key="3">
    <source>
        <dbReference type="ARBA" id="ARBA00023172"/>
    </source>
</evidence>
<proteinExistence type="inferred from homology"/>
<evidence type="ECO:0000313" key="6">
    <source>
        <dbReference type="Proteomes" id="UP000005244"/>
    </source>
</evidence>
<keyword evidence="2" id="KW-0238">DNA-binding</keyword>
<dbReference type="Gene3D" id="1.10.443.10">
    <property type="entry name" value="Intergrase catalytic core"/>
    <property type="match status" value="1"/>
</dbReference>
<comment type="similarity">
    <text evidence="1">Belongs to the 'phage' integrase family.</text>
</comment>
<dbReference type="Pfam" id="PF00589">
    <property type="entry name" value="Phage_integrase"/>
    <property type="match status" value="1"/>
</dbReference>
<dbReference type="InterPro" id="IPR011010">
    <property type="entry name" value="DNA_brk_join_enz"/>
</dbReference>
<keyword evidence="3" id="KW-0233">DNA recombination</keyword>
<dbReference type="InterPro" id="IPR050090">
    <property type="entry name" value="Tyrosine_recombinase_XerCD"/>
</dbReference>
<comment type="caution">
    <text evidence="5">The sequence shown here is derived from an EMBL/GenBank/DDBJ whole genome shotgun (WGS) entry which is preliminary data.</text>
</comment>
<dbReference type="GO" id="GO:0006310">
    <property type="term" value="P:DNA recombination"/>
    <property type="evidence" value="ECO:0007669"/>
    <property type="project" value="UniProtKB-KW"/>
</dbReference>
<dbReference type="EMBL" id="ALNK01000027">
    <property type="protein sequence ID" value="EJU21529.1"/>
    <property type="molecule type" value="Genomic_DNA"/>
</dbReference>
<name>J5UCN6_9FIRM</name>
<dbReference type="PROSITE" id="PS51898">
    <property type="entry name" value="TYR_RECOMBINASE"/>
    <property type="match status" value="1"/>
</dbReference>
<gene>
    <name evidence="5" type="ORF">HMPREF1143_0258</name>
</gene>
<dbReference type="PANTHER" id="PTHR30349:SF41">
    <property type="entry name" value="INTEGRASE_RECOMBINASE PROTEIN MJ0367-RELATED"/>
    <property type="match status" value="1"/>
</dbReference>
<reference evidence="5 6" key="1">
    <citation type="submission" date="2012-07" db="EMBL/GenBank/DDBJ databases">
        <authorList>
            <person name="Durkin A.S."/>
            <person name="McCorrison J."/>
            <person name="Torralba M."/>
            <person name="Gillis M."/>
            <person name="Methe B."/>
            <person name="Sutton G."/>
            <person name="Nelson K.E."/>
        </authorList>
    </citation>
    <scope>NUCLEOTIDE SEQUENCE [LARGE SCALE GENOMIC DNA]</scope>
    <source>
        <strain evidence="5 6">OBRC8</strain>
    </source>
</reference>
<evidence type="ECO:0000259" key="4">
    <source>
        <dbReference type="PROSITE" id="PS51898"/>
    </source>
</evidence>
<dbReference type="GO" id="GO:0015074">
    <property type="term" value="P:DNA integration"/>
    <property type="evidence" value="ECO:0007669"/>
    <property type="project" value="InterPro"/>
</dbReference>
<evidence type="ECO:0000313" key="5">
    <source>
        <dbReference type="EMBL" id="EJU21529.1"/>
    </source>
</evidence>
<sequence length="324" mass="38015">MNTIFSSNFSSSLKSMIEYKKTIGYSENTYLPYCKNFDRYCFKNYPKDEYLTKDIVLDWISASECKSDRIIQARAGFIRGFGKYLSNIGINTYVLPNKFNGIKQKFSPYIFTDDELSSLFKTIDKSKNSRNSFQGLVFSTIFRLIYTCGLRPREARLLKRTTINLNTGEILITQTKNHKERIVVMSDDMLSLAKKYLYLRDLAYQNCEWFFPLSHDNPYSEALLQRWFKKFFIDSKSQIDPDILPIVRVYDLRHRFASAVLSKWLSEKVDLNSKLPYLSTYMGHSSLSATAYYIHILPENLMKSSGIDWNYMQKILPEVTLWED</sequence>
<evidence type="ECO:0000256" key="2">
    <source>
        <dbReference type="ARBA" id="ARBA00023125"/>
    </source>
</evidence>
<evidence type="ECO:0000256" key="1">
    <source>
        <dbReference type="ARBA" id="ARBA00008857"/>
    </source>
</evidence>
<keyword evidence="6" id="KW-1185">Reference proteome</keyword>
<feature type="domain" description="Tyr recombinase" evidence="4">
    <location>
        <begin position="106"/>
        <end position="306"/>
    </location>
</feature>
<dbReference type="InterPro" id="IPR002104">
    <property type="entry name" value="Integrase_catalytic"/>
</dbReference>
<dbReference type="Proteomes" id="UP000005244">
    <property type="component" value="Unassembled WGS sequence"/>
</dbReference>
<dbReference type="GO" id="GO:0003677">
    <property type="term" value="F:DNA binding"/>
    <property type="evidence" value="ECO:0007669"/>
    <property type="project" value="UniProtKB-KW"/>
</dbReference>
<protein>
    <submittedName>
        <fullName evidence="5">Site-specific recombinase, phage integrase family</fullName>
    </submittedName>
</protein>
<accession>J5UCN6</accession>
<organism evidence="5 6">
    <name type="scientific">Peptoanaerobacter stomatis</name>
    <dbReference type="NCBI Taxonomy" id="796937"/>
    <lineage>
        <taxon>Bacteria</taxon>
        <taxon>Bacillati</taxon>
        <taxon>Bacillota</taxon>
        <taxon>Clostridia</taxon>
        <taxon>Peptostreptococcales</taxon>
        <taxon>Filifactoraceae</taxon>
        <taxon>Peptoanaerobacter</taxon>
    </lineage>
</organism>
<dbReference type="AlphaFoldDB" id="J5UCN6"/>
<dbReference type="RefSeq" id="WP_009531354.1">
    <property type="nucleotide sequence ID" value="NZ_ALNK01000027.1"/>
</dbReference>
<dbReference type="SUPFAM" id="SSF56349">
    <property type="entry name" value="DNA breaking-rejoining enzymes"/>
    <property type="match status" value="1"/>
</dbReference>
<dbReference type="PANTHER" id="PTHR30349">
    <property type="entry name" value="PHAGE INTEGRASE-RELATED"/>
    <property type="match status" value="1"/>
</dbReference>
<dbReference type="InterPro" id="IPR013762">
    <property type="entry name" value="Integrase-like_cat_sf"/>
</dbReference>